<organism evidence="10 11">
    <name type="scientific">Trichuris trichiura</name>
    <name type="common">Whipworm</name>
    <name type="synonym">Trichocephalus trichiurus</name>
    <dbReference type="NCBI Taxonomy" id="36087"/>
    <lineage>
        <taxon>Eukaryota</taxon>
        <taxon>Metazoa</taxon>
        <taxon>Ecdysozoa</taxon>
        <taxon>Nematoda</taxon>
        <taxon>Enoplea</taxon>
        <taxon>Dorylaimia</taxon>
        <taxon>Trichinellida</taxon>
        <taxon>Trichuridae</taxon>
        <taxon>Trichuris</taxon>
    </lineage>
</organism>
<keyword evidence="7" id="KW-1278">Translocase</keyword>
<evidence type="ECO:0000256" key="5">
    <source>
        <dbReference type="ARBA" id="ARBA00022741"/>
    </source>
</evidence>
<keyword evidence="11" id="KW-1185">Reference proteome</keyword>
<dbReference type="GO" id="GO:0043190">
    <property type="term" value="C:ATP-binding cassette (ABC) transporter complex"/>
    <property type="evidence" value="ECO:0007669"/>
    <property type="project" value="TreeGrafter"/>
</dbReference>
<dbReference type="EMBL" id="HG806715">
    <property type="protein sequence ID" value="CDW59740.1"/>
    <property type="molecule type" value="Genomic_DNA"/>
</dbReference>
<sequence length="344" mass="38352">MKWKGVTMKPIIEINQIEFSYQEEATPALKDISFSIKKGEWVAIVGHNGSGKSTLAKAINGLHLDDGLVMDIRFEKVSYVYQPNTPFEQRALYDIDLNIKEGSYTALVGHTGSGKSTLLQHLNALLKPTDDNKNLKPVRKKVGIVFQFPEAQLFEETVAKDIAFGPKNFGVSDEEALALAEENLKLVGLDEEYLERSPFELSGGQMRRVAIAGVLAMEPEVLVLDEPTAGLDPLGRKEMMEMFWRLHKEKNITIVLVTHLMDDVANFADYVYVLEKGHVAKHGDPQTVFEDVAWLKEKQLGVPQATAFAEKMQARGVNFEALPLTENELADWIVKFAGGPAHDE</sequence>
<dbReference type="STRING" id="36087.A0A077ZM76"/>
<evidence type="ECO:0000256" key="1">
    <source>
        <dbReference type="ARBA" id="ARBA00004202"/>
    </source>
</evidence>
<comment type="subcellular location">
    <subcellularLocation>
        <location evidence="1">Cell membrane</location>
        <topology evidence="1">Peripheral membrane protein</topology>
    </subcellularLocation>
</comment>
<reference evidence="10" key="2">
    <citation type="submission" date="2014-03" db="EMBL/GenBank/DDBJ databases">
        <title>The whipworm genome and dual-species transcriptomics of an intimate host-pathogen interaction.</title>
        <authorList>
            <person name="Foth B.J."/>
            <person name="Tsai I.J."/>
            <person name="Reid A.J."/>
            <person name="Bancroft A.J."/>
            <person name="Nichol S."/>
            <person name="Tracey A."/>
            <person name="Holroyd N."/>
            <person name="Cotton J.A."/>
            <person name="Stanley E.J."/>
            <person name="Zarowiecki M."/>
            <person name="Liu J.Z."/>
            <person name="Huckvale T."/>
            <person name="Cooper P.J."/>
            <person name="Grencis R.K."/>
            <person name="Berriman M."/>
        </authorList>
    </citation>
    <scope>NUCLEOTIDE SEQUENCE [LARGE SCALE GENOMIC DNA]</scope>
</reference>
<comment type="similarity">
    <text evidence="2">Belongs to the ABC transporter superfamily.</text>
</comment>
<dbReference type="AlphaFoldDB" id="A0A077ZM76"/>
<dbReference type="InterPro" id="IPR030946">
    <property type="entry name" value="EcfA2"/>
</dbReference>
<dbReference type="NCBIfam" id="NF010155">
    <property type="entry name" value="PRK13634.1"/>
    <property type="match status" value="1"/>
</dbReference>
<keyword evidence="5" id="KW-0547">Nucleotide-binding</keyword>
<dbReference type="GO" id="GO:0016887">
    <property type="term" value="F:ATP hydrolysis activity"/>
    <property type="evidence" value="ECO:0007669"/>
    <property type="project" value="InterPro"/>
</dbReference>
<dbReference type="CDD" id="cd03225">
    <property type="entry name" value="ABC_cobalt_CbiO_domain1"/>
    <property type="match status" value="1"/>
</dbReference>
<gene>
    <name evidence="10" type="ORF">TTRE_0000808001</name>
</gene>
<dbReference type="SUPFAM" id="SSF52540">
    <property type="entry name" value="P-loop containing nucleoside triphosphate hydrolases"/>
    <property type="match status" value="2"/>
</dbReference>
<dbReference type="PANTHER" id="PTHR43553:SF27">
    <property type="entry name" value="ENERGY-COUPLING FACTOR TRANSPORTER ATP-BINDING PROTEIN ECFA2"/>
    <property type="match status" value="1"/>
</dbReference>
<evidence type="ECO:0000256" key="7">
    <source>
        <dbReference type="ARBA" id="ARBA00022967"/>
    </source>
</evidence>
<accession>A0A077ZM76</accession>
<dbReference type="Gene3D" id="3.40.50.300">
    <property type="entry name" value="P-loop containing nucleotide triphosphate hydrolases"/>
    <property type="match status" value="2"/>
</dbReference>
<dbReference type="NCBIfam" id="TIGR04521">
    <property type="entry name" value="ECF_ATPase_2"/>
    <property type="match status" value="1"/>
</dbReference>
<dbReference type="Pfam" id="PF00005">
    <property type="entry name" value="ABC_tran"/>
    <property type="match status" value="2"/>
</dbReference>
<evidence type="ECO:0000259" key="9">
    <source>
        <dbReference type="PROSITE" id="PS50893"/>
    </source>
</evidence>
<dbReference type="PROSITE" id="PS50893">
    <property type="entry name" value="ABC_TRANSPORTER_2"/>
    <property type="match status" value="1"/>
</dbReference>
<dbReference type="Proteomes" id="UP000030665">
    <property type="component" value="Unassembled WGS sequence"/>
</dbReference>
<dbReference type="OrthoDB" id="10255969at2759"/>
<evidence type="ECO:0000256" key="6">
    <source>
        <dbReference type="ARBA" id="ARBA00022840"/>
    </source>
</evidence>
<name>A0A077ZM76_TRITR</name>
<evidence type="ECO:0000256" key="3">
    <source>
        <dbReference type="ARBA" id="ARBA00022448"/>
    </source>
</evidence>
<dbReference type="InterPro" id="IPR015856">
    <property type="entry name" value="ABC_transpr_CbiO/EcfA_su"/>
</dbReference>
<keyword evidence="6" id="KW-0067">ATP-binding</keyword>
<dbReference type="InterPro" id="IPR050095">
    <property type="entry name" value="ECF_ABC_transporter_ATP-bd"/>
</dbReference>
<dbReference type="InterPro" id="IPR003593">
    <property type="entry name" value="AAA+_ATPase"/>
</dbReference>
<keyword evidence="3" id="KW-0813">Transport</keyword>
<keyword evidence="8" id="KW-0472">Membrane</keyword>
<dbReference type="InterPro" id="IPR003439">
    <property type="entry name" value="ABC_transporter-like_ATP-bd"/>
</dbReference>
<dbReference type="PROSITE" id="PS00211">
    <property type="entry name" value="ABC_TRANSPORTER_1"/>
    <property type="match status" value="1"/>
</dbReference>
<evidence type="ECO:0000313" key="11">
    <source>
        <dbReference type="Proteomes" id="UP000030665"/>
    </source>
</evidence>
<protein>
    <submittedName>
        <fullName evidence="10">ABC tran domain containing protein</fullName>
    </submittedName>
</protein>
<keyword evidence="4" id="KW-1003">Cell membrane</keyword>
<reference evidence="10" key="1">
    <citation type="submission" date="2014-01" db="EMBL/GenBank/DDBJ databases">
        <authorList>
            <person name="Aslett M."/>
        </authorList>
    </citation>
    <scope>NUCLEOTIDE SEQUENCE</scope>
</reference>
<dbReference type="InterPro" id="IPR017871">
    <property type="entry name" value="ABC_transporter-like_CS"/>
</dbReference>
<evidence type="ECO:0000256" key="8">
    <source>
        <dbReference type="ARBA" id="ARBA00023136"/>
    </source>
</evidence>
<dbReference type="GO" id="GO:0005524">
    <property type="term" value="F:ATP binding"/>
    <property type="evidence" value="ECO:0007669"/>
    <property type="project" value="UniProtKB-KW"/>
</dbReference>
<evidence type="ECO:0000313" key="10">
    <source>
        <dbReference type="EMBL" id="CDW59740.1"/>
    </source>
</evidence>
<dbReference type="GO" id="GO:0042626">
    <property type="term" value="F:ATPase-coupled transmembrane transporter activity"/>
    <property type="evidence" value="ECO:0007669"/>
    <property type="project" value="TreeGrafter"/>
</dbReference>
<feature type="domain" description="ABC transporter" evidence="9">
    <location>
        <begin position="72"/>
        <end position="301"/>
    </location>
</feature>
<evidence type="ECO:0000256" key="2">
    <source>
        <dbReference type="ARBA" id="ARBA00005417"/>
    </source>
</evidence>
<dbReference type="SMART" id="SM00382">
    <property type="entry name" value="AAA"/>
    <property type="match status" value="1"/>
</dbReference>
<dbReference type="FunFam" id="3.40.50.300:FF:000224">
    <property type="entry name" value="Energy-coupling factor transporter ATP-binding protein EcfA"/>
    <property type="match status" value="1"/>
</dbReference>
<evidence type="ECO:0000256" key="4">
    <source>
        <dbReference type="ARBA" id="ARBA00022475"/>
    </source>
</evidence>
<proteinExistence type="inferred from homology"/>
<dbReference type="InterPro" id="IPR027417">
    <property type="entry name" value="P-loop_NTPase"/>
</dbReference>
<dbReference type="PANTHER" id="PTHR43553">
    <property type="entry name" value="HEAVY METAL TRANSPORTER"/>
    <property type="match status" value="1"/>
</dbReference>